<reference evidence="5" key="1">
    <citation type="submission" date="2020-05" db="EMBL/GenBank/DDBJ databases">
        <authorList>
            <person name="Chiriac C."/>
            <person name="Salcher M."/>
            <person name="Ghai R."/>
            <person name="Kavagutti S V."/>
        </authorList>
    </citation>
    <scope>NUCLEOTIDE SEQUENCE</scope>
</reference>
<evidence type="ECO:0000313" key="5">
    <source>
        <dbReference type="EMBL" id="CAB4892895.1"/>
    </source>
</evidence>
<evidence type="ECO:0000313" key="2">
    <source>
        <dbReference type="EMBL" id="CAB4765583.1"/>
    </source>
</evidence>
<protein>
    <submittedName>
        <fullName evidence="5">Unannotated protein</fullName>
    </submittedName>
</protein>
<name>A0A6J7FHC7_9ZZZZ</name>
<dbReference type="AlphaFoldDB" id="A0A6J7FHC7"/>
<evidence type="ECO:0000313" key="3">
    <source>
        <dbReference type="EMBL" id="CAB4793938.1"/>
    </source>
</evidence>
<dbReference type="EMBL" id="CAEZZP010000016">
    <property type="protein sequence ID" value="CAB4765583.1"/>
    <property type="molecule type" value="Genomic_DNA"/>
</dbReference>
<evidence type="ECO:0000313" key="6">
    <source>
        <dbReference type="EMBL" id="CAB5022766.1"/>
    </source>
</evidence>
<dbReference type="EMBL" id="CAFBPS010000014">
    <property type="protein sequence ID" value="CAB5022766.1"/>
    <property type="molecule type" value="Genomic_DNA"/>
</dbReference>
<gene>
    <name evidence="1" type="ORF">UFOPK2658_01007</name>
    <name evidence="2" type="ORF">UFOPK2880_00451</name>
    <name evidence="3" type="ORF">UFOPK3004_00221</name>
    <name evidence="4" type="ORF">UFOPK3304_00984</name>
    <name evidence="5" type="ORF">UFOPK3494_00495</name>
    <name evidence="6" type="ORF">UFOPK4134_00376</name>
</gene>
<dbReference type="EMBL" id="CAFAAL010000009">
    <property type="protein sequence ID" value="CAB4793938.1"/>
    <property type="molecule type" value="Genomic_DNA"/>
</dbReference>
<sequence>MTALLWACQGGSSATEVVINANSRRIDLIAQTSTIRSDGTWSVSGGVTHGDATAVLQDGRVLTLADGTLAESSCLFPDALNACVLLADTLGDGLVWFALVAAPAEGTTELELPAIETLIDGVTYAQLTNGWEVPLLDKVVRRCKEETPNLTAFVQKFADRHVTIVDLAQAQVSAVRCIGQ</sequence>
<dbReference type="EMBL" id="CAFBLJ010000045">
    <property type="protein sequence ID" value="CAB4870753.1"/>
    <property type="molecule type" value="Genomic_DNA"/>
</dbReference>
<dbReference type="EMBL" id="CAFBMF010000020">
    <property type="protein sequence ID" value="CAB4892895.1"/>
    <property type="molecule type" value="Genomic_DNA"/>
</dbReference>
<dbReference type="EMBL" id="CAEZYH010000037">
    <property type="protein sequence ID" value="CAB4720766.1"/>
    <property type="molecule type" value="Genomic_DNA"/>
</dbReference>
<organism evidence="5">
    <name type="scientific">freshwater metagenome</name>
    <dbReference type="NCBI Taxonomy" id="449393"/>
    <lineage>
        <taxon>unclassified sequences</taxon>
        <taxon>metagenomes</taxon>
        <taxon>ecological metagenomes</taxon>
    </lineage>
</organism>
<evidence type="ECO:0000313" key="1">
    <source>
        <dbReference type="EMBL" id="CAB4720766.1"/>
    </source>
</evidence>
<accession>A0A6J7FHC7</accession>
<evidence type="ECO:0000313" key="4">
    <source>
        <dbReference type="EMBL" id="CAB4870753.1"/>
    </source>
</evidence>
<proteinExistence type="predicted"/>